<comment type="caution">
    <text evidence="1">The sequence shown here is derived from an EMBL/GenBank/DDBJ whole genome shotgun (WGS) entry which is preliminary data.</text>
</comment>
<dbReference type="EMBL" id="CM043020">
    <property type="protein sequence ID" value="KAI4460046.1"/>
    <property type="molecule type" value="Genomic_DNA"/>
</dbReference>
<dbReference type="Proteomes" id="UP001056778">
    <property type="component" value="Chromosome 6"/>
</dbReference>
<reference evidence="1" key="1">
    <citation type="submission" date="2022-04" db="EMBL/GenBank/DDBJ databases">
        <title>Chromosome-scale genome assembly of Holotrichia oblita Faldermann.</title>
        <authorList>
            <person name="Rongchong L."/>
        </authorList>
    </citation>
    <scope>NUCLEOTIDE SEQUENCE</scope>
    <source>
        <strain evidence="1">81SQS9</strain>
    </source>
</reference>
<evidence type="ECO:0000313" key="1">
    <source>
        <dbReference type="EMBL" id="KAI4460046.1"/>
    </source>
</evidence>
<name>A0ACB9SZS4_HOLOL</name>
<sequence>MFSSSLLLNISTILIATFILVIVLFKRKHKYWKNLGIECVEPSIPFGNVKDNVMRIKSPAEVFREFYETMKARKVIHAGFYSFFIPLYVPLDLNLIKHIIQVDFAHFTDHSAYVNEKEDPLSAHLFSLTGQRWKTLRAKLTPTFTSGKMKMMFPIIVDTGKELKKILEEECENGAVEAKDICARYTTDIIGNCAFGIECNSLKDPKTEFRIKGARLFNMTWLEVLSNFFSFVFPNLSRFLGVRLLPKEATDFFWNMIKENVEFREKNGFRRNDAFQLLLDMKNNEDQDSDASLTFNELAAQAFIFFVGGFETSSSMMSFVLLELGLNQDVQDKLRDEINAVLKRYNNEITYESLTDMKYLEMVMNETLRKYPPLPALPRECTKEYKVPNTDVVIPEGQVVFIPIQGIHYDAEYYPDPEKFDPMRFSDENKNKIPQFAFLPFGEGPRICLGMRFAMMQGKVGLISIVKNFKITINPKTEIPVKPDPTKFFASTLGGIWLDLERIG</sequence>
<keyword evidence="2" id="KW-1185">Reference proteome</keyword>
<gene>
    <name evidence="1" type="ORF">MML48_6g00012876</name>
</gene>
<evidence type="ECO:0000313" key="2">
    <source>
        <dbReference type="Proteomes" id="UP001056778"/>
    </source>
</evidence>
<proteinExistence type="predicted"/>
<organism evidence="1 2">
    <name type="scientific">Holotrichia oblita</name>
    <name type="common">Chafer beetle</name>
    <dbReference type="NCBI Taxonomy" id="644536"/>
    <lineage>
        <taxon>Eukaryota</taxon>
        <taxon>Metazoa</taxon>
        <taxon>Ecdysozoa</taxon>
        <taxon>Arthropoda</taxon>
        <taxon>Hexapoda</taxon>
        <taxon>Insecta</taxon>
        <taxon>Pterygota</taxon>
        <taxon>Neoptera</taxon>
        <taxon>Endopterygota</taxon>
        <taxon>Coleoptera</taxon>
        <taxon>Polyphaga</taxon>
        <taxon>Scarabaeiformia</taxon>
        <taxon>Scarabaeidae</taxon>
        <taxon>Melolonthinae</taxon>
        <taxon>Holotrichia</taxon>
    </lineage>
</organism>
<protein>
    <submittedName>
        <fullName evidence="1">Cytochrome p450</fullName>
    </submittedName>
</protein>
<accession>A0ACB9SZS4</accession>